<sequence length="457" mass="52484">MSSKNTRKEISSRPSLIPRRINTKVSSQSIVPAPKCTSNDNGKRKGSYHQGVQETFYHLKEKLKSKYLDRTDKKELKKAQEKVAATMCDPPSLRLPPPTKEFYDTSFLDFVSDIINKHQQEEYQFNTDNDDLNHEIDIDDDDESRVEKPRREADPTKRVESPNFPMESPINLFDTGNEEELVEFELDFDSIVIDCLDDKCEKGNDLKLIDQFDVPNAKDNKVENNASKDLLELSEFRKSFSNNDFSWLCFDSEDEFVRFKHDCEKKGFGALVEESTPNDSLLEMERVLLEGGYMSPIQVDKTKPICYKSVPKIIGTSSNEIEKVTATNQNKDFFGDLSKGDISGNQMKANDKNEENITRVTAEKNAINTYEENSSSVNIEKHILCSSTPIKAINVISNRTSDNEVPSKDTFDYYADCRESSHSHKRKSTFVKEENDKSILRRTPPLIKFPPRKRRTY</sequence>
<feature type="region of interest" description="Disordered" evidence="1">
    <location>
        <begin position="1"/>
        <end position="49"/>
    </location>
</feature>
<feature type="compositionally biased region" description="Basic and acidic residues" evidence="1">
    <location>
        <begin position="145"/>
        <end position="160"/>
    </location>
</feature>
<gene>
    <name evidence="2" type="ORF">HPULCUR_003625</name>
</gene>
<dbReference type="EMBL" id="BAABUJ010000009">
    <property type="protein sequence ID" value="GAA5798225.1"/>
    <property type="molecule type" value="Genomic_DNA"/>
</dbReference>
<feature type="compositionally biased region" description="Basic and acidic residues" evidence="1">
    <location>
        <begin position="1"/>
        <end position="11"/>
    </location>
</feature>
<accession>A0ABP9XTX2</accession>
<dbReference type="Proteomes" id="UP001476247">
    <property type="component" value="Unassembled WGS sequence"/>
</dbReference>
<organism evidence="2 3">
    <name type="scientific">Helicostylum pulchrum</name>
    <dbReference type="NCBI Taxonomy" id="562976"/>
    <lineage>
        <taxon>Eukaryota</taxon>
        <taxon>Fungi</taxon>
        <taxon>Fungi incertae sedis</taxon>
        <taxon>Mucoromycota</taxon>
        <taxon>Mucoromycotina</taxon>
        <taxon>Mucoromycetes</taxon>
        <taxon>Mucorales</taxon>
        <taxon>Mucorineae</taxon>
        <taxon>Mucoraceae</taxon>
        <taxon>Helicostylum</taxon>
    </lineage>
</organism>
<evidence type="ECO:0000256" key="1">
    <source>
        <dbReference type="SAM" id="MobiDB-lite"/>
    </source>
</evidence>
<feature type="region of interest" description="Disordered" evidence="1">
    <location>
        <begin position="124"/>
        <end position="170"/>
    </location>
</feature>
<comment type="caution">
    <text evidence="2">The sequence shown here is derived from an EMBL/GenBank/DDBJ whole genome shotgun (WGS) entry which is preliminary data.</text>
</comment>
<proteinExistence type="predicted"/>
<evidence type="ECO:0000313" key="2">
    <source>
        <dbReference type="EMBL" id="GAA5798225.1"/>
    </source>
</evidence>
<name>A0ABP9XTX2_9FUNG</name>
<keyword evidence="3" id="KW-1185">Reference proteome</keyword>
<protein>
    <submittedName>
        <fullName evidence="2">Uncharacterized protein</fullName>
    </submittedName>
</protein>
<evidence type="ECO:0000313" key="3">
    <source>
        <dbReference type="Proteomes" id="UP001476247"/>
    </source>
</evidence>
<reference evidence="2 3" key="1">
    <citation type="submission" date="2024-04" db="EMBL/GenBank/DDBJ databases">
        <title>genome sequences of Mucor flavus KT1a and Helicostylum pulchrum KT1b strains isolation_sourced from the surface of a dry-aged beef.</title>
        <authorList>
            <person name="Toyotome T."/>
            <person name="Hosono M."/>
            <person name="Torimaru M."/>
            <person name="Fukuda K."/>
            <person name="Mikami N."/>
        </authorList>
    </citation>
    <scope>NUCLEOTIDE SEQUENCE [LARGE SCALE GENOMIC DNA]</scope>
    <source>
        <strain evidence="2 3">KT1b</strain>
    </source>
</reference>
<feature type="compositionally biased region" description="Polar residues" evidence="1">
    <location>
        <begin position="23"/>
        <end position="40"/>
    </location>
</feature>